<reference evidence="1" key="1">
    <citation type="submission" date="2025-08" db="UniProtKB">
        <authorList>
            <consortium name="Ensembl"/>
        </authorList>
    </citation>
    <scope>IDENTIFICATION</scope>
</reference>
<evidence type="ECO:0000313" key="2">
    <source>
        <dbReference type="Proteomes" id="UP000694540"/>
    </source>
</evidence>
<evidence type="ECO:0008006" key="3">
    <source>
        <dbReference type="Google" id="ProtNLM"/>
    </source>
</evidence>
<evidence type="ECO:0000313" key="1">
    <source>
        <dbReference type="Ensembl" id="ENSCWAP00000015406.1"/>
    </source>
</evidence>
<dbReference type="SUPFAM" id="SSF56672">
    <property type="entry name" value="DNA/RNA polymerases"/>
    <property type="match status" value="1"/>
</dbReference>
<dbReference type="AlphaFoldDB" id="A0A8C3WJD4"/>
<organism evidence="1 2">
    <name type="scientific">Catagonus wagneri</name>
    <name type="common">Chacoan peccary</name>
    <dbReference type="NCBI Taxonomy" id="51154"/>
    <lineage>
        <taxon>Eukaryota</taxon>
        <taxon>Metazoa</taxon>
        <taxon>Chordata</taxon>
        <taxon>Craniata</taxon>
        <taxon>Vertebrata</taxon>
        <taxon>Euteleostomi</taxon>
        <taxon>Mammalia</taxon>
        <taxon>Eutheria</taxon>
        <taxon>Laurasiatheria</taxon>
        <taxon>Artiodactyla</taxon>
        <taxon>Suina</taxon>
        <taxon>Tayassuidae</taxon>
        <taxon>Catagonus</taxon>
    </lineage>
</organism>
<protein>
    <recommendedName>
        <fullName evidence="3">Reverse transcriptase/retrotransposon-derived protein RNase H-like domain-containing protein</fullName>
    </recommendedName>
</protein>
<proteinExistence type="predicted"/>
<keyword evidence="2" id="KW-1185">Reference proteome</keyword>
<dbReference type="Ensembl" id="ENSCWAT00000016715.1">
    <property type="protein sequence ID" value="ENSCWAP00000015406.1"/>
    <property type="gene ID" value="ENSCWAG00000011960.1"/>
</dbReference>
<name>A0A8C3WJD4_9CETA</name>
<dbReference type="InterPro" id="IPR043502">
    <property type="entry name" value="DNA/RNA_pol_sf"/>
</dbReference>
<accession>A0A8C3WJD4</accession>
<reference evidence="1" key="2">
    <citation type="submission" date="2025-09" db="UniProtKB">
        <authorList>
            <consortium name="Ensembl"/>
        </authorList>
    </citation>
    <scope>IDENTIFICATION</scope>
</reference>
<dbReference type="GeneTree" id="ENSGT01040000240582"/>
<sequence length="133" mass="14599">MAKPFQLFVAEKGGIALGVLSQELGPWKRPVAYLSKKLNVASGWPTCLRALAATSILVKEASKLTLETACKASLCRELFQEESLKGHKEQRGLVGKTARVASQGQTLMVLKLVPHAEFTLREGSPQHLVWPEY</sequence>
<dbReference type="Gene3D" id="3.10.20.370">
    <property type="match status" value="1"/>
</dbReference>
<dbReference type="Proteomes" id="UP000694540">
    <property type="component" value="Unplaced"/>
</dbReference>